<name>A0AAV7FFI3_ARIFI</name>
<evidence type="ECO:0000256" key="1">
    <source>
        <dbReference type="SAM" id="MobiDB-lite"/>
    </source>
</evidence>
<dbReference type="EMBL" id="JAINDJ010000002">
    <property type="protein sequence ID" value="KAG9458802.1"/>
    <property type="molecule type" value="Genomic_DNA"/>
</dbReference>
<feature type="compositionally biased region" description="Polar residues" evidence="1">
    <location>
        <begin position="1"/>
        <end position="15"/>
    </location>
</feature>
<feature type="compositionally biased region" description="Basic and acidic residues" evidence="1">
    <location>
        <begin position="164"/>
        <end position="175"/>
    </location>
</feature>
<accession>A0AAV7FFI3</accession>
<feature type="compositionally biased region" description="Basic and acidic residues" evidence="1">
    <location>
        <begin position="90"/>
        <end position="106"/>
    </location>
</feature>
<dbReference type="AlphaFoldDB" id="A0AAV7FFI3"/>
<feature type="region of interest" description="Disordered" evidence="1">
    <location>
        <begin position="152"/>
        <end position="175"/>
    </location>
</feature>
<feature type="region of interest" description="Disordered" evidence="1">
    <location>
        <begin position="90"/>
        <end position="127"/>
    </location>
</feature>
<evidence type="ECO:0000313" key="3">
    <source>
        <dbReference type="Proteomes" id="UP000825729"/>
    </source>
</evidence>
<proteinExistence type="predicted"/>
<keyword evidence="3" id="KW-1185">Reference proteome</keyword>
<sequence length="189" mass="21802">MKAKTSTMFENSSSPVPGLIPDTHEEDELEKILEEWKRNAFERLKRCNKSSGASELMTLSLARFFGICWSYCPSDVKRFFNAHFKEKKVERREKEQRKGIEEDILQRKYANPNGADSSDKGEGPLSLEDRELRQGMQASFHEANMCKERVRELRGGAGPSRTSSQERRDLEVASYSHEDIDAFQGYRRS</sequence>
<organism evidence="2 3">
    <name type="scientific">Aristolochia fimbriata</name>
    <name type="common">White veined hardy Dutchman's pipe vine</name>
    <dbReference type="NCBI Taxonomy" id="158543"/>
    <lineage>
        <taxon>Eukaryota</taxon>
        <taxon>Viridiplantae</taxon>
        <taxon>Streptophyta</taxon>
        <taxon>Embryophyta</taxon>
        <taxon>Tracheophyta</taxon>
        <taxon>Spermatophyta</taxon>
        <taxon>Magnoliopsida</taxon>
        <taxon>Magnoliidae</taxon>
        <taxon>Piperales</taxon>
        <taxon>Aristolochiaceae</taxon>
        <taxon>Aristolochia</taxon>
    </lineage>
</organism>
<dbReference type="Proteomes" id="UP000825729">
    <property type="component" value="Unassembled WGS sequence"/>
</dbReference>
<protein>
    <submittedName>
        <fullName evidence="2">Uncharacterized protein</fullName>
    </submittedName>
</protein>
<gene>
    <name evidence="2" type="ORF">H6P81_003310</name>
</gene>
<feature type="compositionally biased region" description="Basic and acidic residues" evidence="1">
    <location>
        <begin position="117"/>
        <end position="127"/>
    </location>
</feature>
<reference evidence="2 3" key="1">
    <citation type="submission" date="2021-07" db="EMBL/GenBank/DDBJ databases">
        <title>The Aristolochia fimbriata genome: insights into angiosperm evolution, floral development and chemical biosynthesis.</title>
        <authorList>
            <person name="Jiao Y."/>
        </authorList>
    </citation>
    <scope>NUCLEOTIDE SEQUENCE [LARGE SCALE GENOMIC DNA]</scope>
    <source>
        <strain evidence="2">IBCAS-2021</strain>
        <tissue evidence="2">Leaf</tissue>
    </source>
</reference>
<evidence type="ECO:0000313" key="2">
    <source>
        <dbReference type="EMBL" id="KAG9458802.1"/>
    </source>
</evidence>
<comment type="caution">
    <text evidence="2">The sequence shown here is derived from an EMBL/GenBank/DDBJ whole genome shotgun (WGS) entry which is preliminary data.</text>
</comment>
<feature type="region of interest" description="Disordered" evidence="1">
    <location>
        <begin position="1"/>
        <end position="22"/>
    </location>
</feature>